<feature type="transmembrane region" description="Helical" evidence="8">
    <location>
        <begin position="567"/>
        <end position="592"/>
    </location>
</feature>
<feature type="transmembrane region" description="Helical" evidence="8">
    <location>
        <begin position="526"/>
        <end position="547"/>
    </location>
</feature>
<dbReference type="InterPro" id="IPR007632">
    <property type="entry name" value="Anoctamin"/>
</dbReference>
<gene>
    <name evidence="12 13 14 15" type="primary">LOC116299302</name>
</gene>
<keyword evidence="4 8" id="KW-0812">Transmembrane</keyword>
<dbReference type="Pfam" id="PF16178">
    <property type="entry name" value="Anoct_dimer"/>
    <property type="match status" value="1"/>
</dbReference>
<dbReference type="GO" id="GO:0005886">
    <property type="term" value="C:plasma membrane"/>
    <property type="evidence" value="ECO:0007669"/>
    <property type="project" value="UniProtKB-SubCell"/>
</dbReference>
<dbReference type="RefSeq" id="XP_031563795.1">
    <property type="nucleotide sequence ID" value="XM_031707935.1"/>
</dbReference>
<evidence type="ECO:0000256" key="2">
    <source>
        <dbReference type="ARBA" id="ARBA00009671"/>
    </source>
</evidence>
<protein>
    <recommendedName>
        <fullName evidence="8">Anoctamin</fullName>
    </recommendedName>
</protein>
<evidence type="ECO:0000256" key="4">
    <source>
        <dbReference type="ARBA" id="ARBA00022692"/>
    </source>
</evidence>
<dbReference type="GeneID" id="116299302"/>
<dbReference type="InterPro" id="IPR032394">
    <property type="entry name" value="Anoct_dimer"/>
</dbReference>
<comment type="similarity">
    <text evidence="2 8">Belongs to the anoctamin family.</text>
</comment>
<feature type="transmembrane region" description="Helical" evidence="8">
    <location>
        <begin position="430"/>
        <end position="452"/>
    </location>
</feature>
<evidence type="ECO:0000313" key="15">
    <source>
        <dbReference type="RefSeq" id="XP_031563795.1"/>
    </source>
</evidence>
<feature type="transmembrane region" description="Helical" evidence="8">
    <location>
        <begin position="637"/>
        <end position="660"/>
    </location>
</feature>
<keyword evidence="7" id="KW-0325">Glycoprotein</keyword>
<evidence type="ECO:0000313" key="12">
    <source>
        <dbReference type="RefSeq" id="XP_031563792.1"/>
    </source>
</evidence>
<organism evidence="11 15">
    <name type="scientific">Actinia tenebrosa</name>
    <name type="common">Australian red waratah sea anemone</name>
    <dbReference type="NCBI Taxonomy" id="6105"/>
    <lineage>
        <taxon>Eukaryota</taxon>
        <taxon>Metazoa</taxon>
        <taxon>Cnidaria</taxon>
        <taxon>Anthozoa</taxon>
        <taxon>Hexacorallia</taxon>
        <taxon>Actiniaria</taxon>
        <taxon>Actiniidae</taxon>
        <taxon>Actinia</taxon>
    </lineage>
</organism>
<feature type="domain" description="Anoctamin dimerisation" evidence="10">
    <location>
        <begin position="38"/>
        <end position="258"/>
    </location>
</feature>
<keyword evidence="6 8" id="KW-0472">Membrane</keyword>
<evidence type="ECO:0000259" key="10">
    <source>
        <dbReference type="Pfam" id="PF16178"/>
    </source>
</evidence>
<keyword evidence="5 8" id="KW-1133">Transmembrane helix</keyword>
<dbReference type="RefSeq" id="XP_031563793.1">
    <property type="nucleotide sequence ID" value="XM_031707933.1"/>
</dbReference>
<dbReference type="Proteomes" id="UP000515163">
    <property type="component" value="Unplaced"/>
</dbReference>
<feature type="transmembrane region" description="Helical" evidence="8">
    <location>
        <begin position="472"/>
        <end position="493"/>
    </location>
</feature>
<comment type="caution">
    <text evidence="8">Lacks conserved residue(s) required for the propagation of feature annotation.</text>
</comment>
<evidence type="ECO:0000259" key="9">
    <source>
        <dbReference type="Pfam" id="PF04547"/>
    </source>
</evidence>
<dbReference type="KEGG" id="aten:116299302"/>
<evidence type="ECO:0000256" key="5">
    <source>
        <dbReference type="ARBA" id="ARBA00022989"/>
    </source>
</evidence>
<keyword evidence="3" id="KW-1003">Cell membrane</keyword>
<evidence type="ECO:0000256" key="3">
    <source>
        <dbReference type="ARBA" id="ARBA00022475"/>
    </source>
</evidence>
<name>A0A6P8IDV7_ACTTE</name>
<sequence>MEPGNVDEIELIEQRKASAKSGNVRSKSRDSKLIEQGQKVDYVLVYEERNDLEGEELKKEEKRLEKRDYFESKLREKGLLLQHVDSDLNEEYNKIFVLIHAPWDVLAMCAEEMMIRAPVRKAEPRPPLTGISGLYKRMIDMMEIFKPLSFGQETKQRFVNAFFNQDKLESFLIDDKETFFNDIDRTRMVNRILHCAHFSAKGHDFGIDRLLYEGAYQAGYTLHEGNCEVPPDVSSASPRQGLRYSWASFGQWFRFQPLNAIKEYFGVRVALYFAWLGLYNFSLIGASIVGLICFFVGLGSMNSFIPAQEICNKSNERLFYMCPLCDVDCSYWTLGRSCKYARLTHLFDHDGTVFFAAFMSLWATIFLEVWKRKQISLAFDWDMMNYEDEFEPVRPSYVAAVKEKRRNPVNGQMEPYIPYSTQLIRKTCSLAVVVFMVLLVVAAVAGVVIYRAAVSAALYAFPREDVRRGARIITSVTASCINLAAITILSFVYEKIAVWLTNWENPRTTSEYSDGLTFKMFLFQSVNMYSSLFYIAFFKGSMIVGVPGRYNRIAGGRMEGCDPSGCLIELCIQLAIILVGKQIISLFFKFIVPCALKWWHRRAQKDLLENDELDQWERDYLLNPEPEFRMFYEYHDIVIQFGFVTMFVAAFPLAPFFALLNNILELRIDAINFVVNFRRPVAERAQDIGSWLGILQIMSKIAVIVNSFVIAFTSEFIPRIVYQYGYSPDGSLKGYVNNSLSYFNVKDFEPQSVPLDTFQHLSFNNSFCRYKEYFEPQYPYRYDRQFYYVLAVRLAFVIIFQYLVFFTVQFLDWLIPDVPYHLDVSIKREAFIAKKCMTKSEITATKEYDEVSENSMYESCESLARNRGKKGVVYSEHEV</sequence>
<feature type="transmembrane region" description="Helical" evidence="8">
    <location>
        <begin position="786"/>
        <end position="811"/>
    </location>
</feature>
<dbReference type="OrthoDB" id="296386at2759"/>
<dbReference type="PANTHER" id="PTHR12308">
    <property type="entry name" value="ANOCTAMIN"/>
    <property type="match status" value="1"/>
</dbReference>
<evidence type="ECO:0000256" key="7">
    <source>
        <dbReference type="ARBA" id="ARBA00023180"/>
    </source>
</evidence>
<dbReference type="AlphaFoldDB" id="A0A6P8IDV7"/>
<comment type="subcellular location">
    <subcellularLocation>
        <location evidence="1">Cell membrane</location>
        <topology evidence="1">Multi-pass membrane protein</topology>
    </subcellularLocation>
    <subcellularLocation>
        <location evidence="8">Membrane</location>
        <topology evidence="8">Multi-pass membrane protein</topology>
    </subcellularLocation>
</comment>
<feature type="domain" description="Anoctamin transmembrane" evidence="9">
    <location>
        <begin position="261"/>
        <end position="829"/>
    </location>
</feature>
<feature type="transmembrane region" description="Helical" evidence="8">
    <location>
        <begin position="688"/>
        <end position="712"/>
    </location>
</feature>
<evidence type="ECO:0000256" key="8">
    <source>
        <dbReference type="RuleBase" id="RU280814"/>
    </source>
</evidence>
<evidence type="ECO:0000313" key="14">
    <source>
        <dbReference type="RefSeq" id="XP_031563794.1"/>
    </source>
</evidence>
<evidence type="ECO:0000313" key="11">
    <source>
        <dbReference type="Proteomes" id="UP000515163"/>
    </source>
</evidence>
<dbReference type="GO" id="GO:0046983">
    <property type="term" value="F:protein dimerization activity"/>
    <property type="evidence" value="ECO:0007669"/>
    <property type="project" value="InterPro"/>
</dbReference>
<dbReference type="RefSeq" id="XP_031563794.1">
    <property type="nucleotide sequence ID" value="XM_031707934.1"/>
</dbReference>
<dbReference type="PANTHER" id="PTHR12308:SF84">
    <property type="entry name" value="ANOCTAMIN"/>
    <property type="match status" value="1"/>
</dbReference>
<accession>A0A6P8IDV7</accession>
<dbReference type="RefSeq" id="XP_031563792.1">
    <property type="nucleotide sequence ID" value="XM_031707932.1"/>
</dbReference>
<evidence type="ECO:0000256" key="6">
    <source>
        <dbReference type="ARBA" id="ARBA00023136"/>
    </source>
</evidence>
<dbReference type="Pfam" id="PF04547">
    <property type="entry name" value="Anoctamin"/>
    <property type="match status" value="1"/>
</dbReference>
<evidence type="ECO:0000256" key="1">
    <source>
        <dbReference type="ARBA" id="ARBA00004651"/>
    </source>
</evidence>
<feature type="transmembrane region" description="Helical" evidence="8">
    <location>
        <begin position="269"/>
        <end position="298"/>
    </location>
</feature>
<proteinExistence type="inferred from homology"/>
<reference evidence="12 13" key="1">
    <citation type="submission" date="2025-04" db="UniProtKB">
        <authorList>
            <consortium name="RefSeq"/>
        </authorList>
    </citation>
    <scope>IDENTIFICATION</scope>
    <source>
        <tissue evidence="12 13">Tentacle</tissue>
    </source>
</reference>
<evidence type="ECO:0000313" key="13">
    <source>
        <dbReference type="RefSeq" id="XP_031563793.1"/>
    </source>
</evidence>
<feature type="transmembrane region" description="Helical" evidence="8">
    <location>
        <begin position="352"/>
        <end position="370"/>
    </location>
</feature>
<dbReference type="GO" id="GO:0005254">
    <property type="term" value="F:chloride channel activity"/>
    <property type="evidence" value="ECO:0007669"/>
    <property type="project" value="TreeGrafter"/>
</dbReference>
<dbReference type="InterPro" id="IPR049452">
    <property type="entry name" value="Anoctamin_TM"/>
</dbReference>
<keyword evidence="11" id="KW-1185">Reference proteome</keyword>